<gene>
    <name evidence="2" type="ordered locus">SVEN_5622</name>
</gene>
<dbReference type="KEGG" id="sve:SVEN_5622"/>
<evidence type="ECO:0000313" key="3">
    <source>
        <dbReference type="Proteomes" id="UP000006854"/>
    </source>
</evidence>
<dbReference type="HOGENOM" id="CLU_117216_0_0_11"/>
<protein>
    <submittedName>
        <fullName evidence="2">Uncharacterized protein</fullName>
    </submittedName>
</protein>
<dbReference type="STRING" id="953739.SVEN_5622"/>
<dbReference type="EMBL" id="FR845719">
    <property type="protein sequence ID" value="CCA58908.1"/>
    <property type="molecule type" value="Genomic_DNA"/>
</dbReference>
<dbReference type="Proteomes" id="UP000006854">
    <property type="component" value="Chromosome"/>
</dbReference>
<reference evidence="2 3" key="1">
    <citation type="journal article" date="2011" name="BMC Genomics">
        <title>Genome-wide analysis of the role of GlnR in Streptomyces venezuelae provides new insights into global nitrogen regulation in actinomycetes.</title>
        <authorList>
            <person name="Pullan S.T."/>
            <person name="Bibb M.J."/>
            <person name="Merrick M."/>
        </authorList>
    </citation>
    <scope>NUCLEOTIDE SEQUENCE [LARGE SCALE GENOMIC DNA]</scope>
    <source>
        <strain evidence="2">ATCC 10712</strain>
    </source>
</reference>
<evidence type="ECO:0000256" key="1">
    <source>
        <dbReference type="SAM" id="MobiDB-lite"/>
    </source>
</evidence>
<evidence type="ECO:0000313" key="2">
    <source>
        <dbReference type="EMBL" id="CCA58908.1"/>
    </source>
</evidence>
<accession>F2R899</accession>
<feature type="compositionally biased region" description="Low complexity" evidence="1">
    <location>
        <begin position="90"/>
        <end position="105"/>
    </location>
</feature>
<proteinExistence type="predicted"/>
<dbReference type="AlphaFoldDB" id="F2R899"/>
<sequence>MAHWYLTAEQFEPVPEQPGLYRLAMPEYDGVRRARQAVHDLRQRGFDVYADYTLDPSQSAGPPRVQPRAGLEERRSRIAQAAGIRSAQYRPSVSAQAAPAPSRPVGSVPVSGQGRGR</sequence>
<organism evidence="2 3">
    <name type="scientific">Streptomyces venezuelae (strain ATCC 10712 / CBS 650.69 / DSM 40230 / JCM 4526 / NBRC 13096 / PD 04745)</name>
    <dbReference type="NCBI Taxonomy" id="953739"/>
    <lineage>
        <taxon>Bacteria</taxon>
        <taxon>Bacillati</taxon>
        <taxon>Actinomycetota</taxon>
        <taxon>Actinomycetes</taxon>
        <taxon>Kitasatosporales</taxon>
        <taxon>Streptomycetaceae</taxon>
        <taxon>Streptomyces</taxon>
    </lineage>
</organism>
<keyword evidence="3" id="KW-1185">Reference proteome</keyword>
<feature type="region of interest" description="Disordered" evidence="1">
    <location>
        <begin position="52"/>
        <end position="117"/>
    </location>
</feature>
<dbReference type="PATRIC" id="fig|953739.5.peg.847"/>
<name>F2R899_STRVP</name>